<reference evidence="1" key="2">
    <citation type="journal article" date="2014" name="ISME J.">
        <title>Microbial stratification in low pH oxic and suboxic macroscopic growths along an acid mine drainage.</title>
        <authorList>
            <person name="Mendez-Garcia C."/>
            <person name="Mesa V."/>
            <person name="Sprenger R.R."/>
            <person name="Richter M."/>
            <person name="Diez M.S."/>
            <person name="Solano J."/>
            <person name="Bargiela R."/>
            <person name="Golyshina O.V."/>
            <person name="Manteca A."/>
            <person name="Ramos J.L."/>
            <person name="Gallego J.R."/>
            <person name="Llorente I."/>
            <person name="Martins Dos Santos V.A."/>
            <person name="Jensen O.N."/>
            <person name="Pelaez A.I."/>
            <person name="Sanchez J."/>
            <person name="Ferrer M."/>
        </authorList>
    </citation>
    <scope>NUCLEOTIDE SEQUENCE</scope>
</reference>
<reference evidence="1" key="1">
    <citation type="submission" date="2013-08" db="EMBL/GenBank/DDBJ databases">
        <authorList>
            <person name="Mendez C."/>
            <person name="Richter M."/>
            <person name="Ferrer M."/>
            <person name="Sanchez J."/>
        </authorList>
    </citation>
    <scope>NUCLEOTIDE SEQUENCE</scope>
</reference>
<dbReference type="InterPro" id="IPR046346">
    <property type="entry name" value="Aminoacid_DH-like_N_sf"/>
</dbReference>
<dbReference type="SUPFAM" id="SSF53223">
    <property type="entry name" value="Aminoacid dehydrogenase-like, N-terminal domain"/>
    <property type="match status" value="1"/>
</dbReference>
<accession>T0ZJ65</accession>
<organism evidence="1">
    <name type="scientific">mine drainage metagenome</name>
    <dbReference type="NCBI Taxonomy" id="410659"/>
    <lineage>
        <taxon>unclassified sequences</taxon>
        <taxon>metagenomes</taxon>
        <taxon>ecological metagenomes</taxon>
    </lineage>
</organism>
<dbReference type="AlphaFoldDB" id="T0ZJ65"/>
<protein>
    <submittedName>
        <fullName evidence="1">Glutamate dehydrogenase</fullName>
    </submittedName>
</protein>
<dbReference type="EMBL" id="AUZX01011069">
    <property type="protein sequence ID" value="EQD44477.1"/>
    <property type="molecule type" value="Genomic_DNA"/>
</dbReference>
<gene>
    <name evidence="1" type="ORF">B1A_15091</name>
</gene>
<proteinExistence type="predicted"/>
<feature type="non-terminal residue" evidence="1">
    <location>
        <position position="62"/>
    </location>
</feature>
<name>T0ZJ65_9ZZZZ</name>
<dbReference type="Gene3D" id="1.10.8.1210">
    <property type="match status" value="1"/>
</dbReference>
<comment type="caution">
    <text evidence="1">The sequence shown here is derived from an EMBL/GenBank/DDBJ whole genome shotgun (WGS) entry which is preliminary data.</text>
</comment>
<evidence type="ECO:0000313" key="1">
    <source>
        <dbReference type="EMBL" id="EQD44477.1"/>
    </source>
</evidence>
<sequence length="62" mass="7025">MASDSTTVNPFETAKRQVDIVADLLHLEGGVREVLKSPKRELTVNFPVRLRQGRLSRVHRLS</sequence>